<dbReference type="Gene3D" id="1.20.1250.20">
    <property type="entry name" value="MFS general substrate transporter like domains"/>
    <property type="match status" value="2"/>
</dbReference>
<dbReference type="PANTHER" id="PTHR11328:SF24">
    <property type="entry name" value="MAJOR FACILITATOR SUPERFAMILY (MFS) PROFILE DOMAIN-CONTAINING PROTEIN"/>
    <property type="match status" value="1"/>
</dbReference>
<dbReference type="GO" id="GO:0015293">
    <property type="term" value="F:symporter activity"/>
    <property type="evidence" value="ECO:0007669"/>
    <property type="project" value="InterPro"/>
</dbReference>
<dbReference type="InterPro" id="IPR036259">
    <property type="entry name" value="MFS_trans_sf"/>
</dbReference>
<feature type="transmembrane region" description="Helical" evidence="5">
    <location>
        <begin position="266"/>
        <end position="285"/>
    </location>
</feature>
<evidence type="ECO:0000313" key="8">
    <source>
        <dbReference type="EMBL" id="RKS94271.1"/>
    </source>
</evidence>
<evidence type="ECO:0000313" key="7">
    <source>
        <dbReference type="EMBL" id="BBE32377.1"/>
    </source>
</evidence>
<dbReference type="KEGG" id="smic:SmB9_00350"/>
<dbReference type="InterPro" id="IPR039672">
    <property type="entry name" value="MFS_2"/>
</dbReference>
<evidence type="ECO:0000256" key="4">
    <source>
        <dbReference type="ARBA" id="ARBA00023136"/>
    </source>
</evidence>
<feature type="transmembrane region" description="Helical" evidence="5">
    <location>
        <begin position="230"/>
        <end position="254"/>
    </location>
</feature>
<dbReference type="Pfam" id="PF13347">
    <property type="entry name" value="MFS_2"/>
    <property type="match status" value="1"/>
</dbReference>
<reference evidence="7 9" key="1">
    <citation type="submission" date="2018-06" db="EMBL/GenBank/DDBJ databases">
        <title>Complete Genome Sequence of the Microcystin-Degrading Bacterium Sphingosinicella microcystinivorans Strain B-9.</title>
        <authorList>
            <person name="Jin H."/>
            <person name="Nishizawa T."/>
            <person name="Guo Y."/>
            <person name="Nishizawa A."/>
            <person name="Park H."/>
            <person name="Kato H."/>
            <person name="Tsuji K."/>
            <person name="Harada K."/>
        </authorList>
    </citation>
    <scope>NUCLEOTIDE SEQUENCE [LARGE SCALE GENOMIC DNA]</scope>
    <source>
        <strain evidence="7 9">B9</strain>
    </source>
</reference>
<organism evidence="7 9">
    <name type="scientific">Sphingosinicella microcystinivorans</name>
    <dbReference type="NCBI Taxonomy" id="335406"/>
    <lineage>
        <taxon>Bacteria</taxon>
        <taxon>Pseudomonadati</taxon>
        <taxon>Pseudomonadota</taxon>
        <taxon>Alphaproteobacteria</taxon>
        <taxon>Sphingomonadales</taxon>
        <taxon>Sphingosinicellaceae</taxon>
        <taxon>Sphingosinicella</taxon>
    </lineage>
</organism>
<evidence type="ECO:0000256" key="3">
    <source>
        <dbReference type="ARBA" id="ARBA00022989"/>
    </source>
</evidence>
<proteinExistence type="inferred from homology"/>
<reference evidence="8 10" key="2">
    <citation type="submission" date="2018-10" db="EMBL/GenBank/DDBJ databases">
        <title>Genomic Encyclopedia of Type Strains, Phase IV (KMG-IV): sequencing the most valuable type-strain genomes for metagenomic binning, comparative biology and taxonomic classification.</title>
        <authorList>
            <person name="Goeker M."/>
        </authorList>
    </citation>
    <scope>NUCLEOTIDE SEQUENCE [LARGE SCALE GENOMIC DNA]</scope>
    <source>
        <strain evidence="8 10">DSM 19791</strain>
    </source>
</reference>
<feature type="domain" description="Major facilitator superfamily (MFS) profile" evidence="6">
    <location>
        <begin position="229"/>
        <end position="421"/>
    </location>
</feature>
<feature type="transmembrane region" description="Helical" evidence="5">
    <location>
        <begin position="151"/>
        <end position="171"/>
    </location>
</feature>
<dbReference type="Proteomes" id="UP000275727">
    <property type="component" value="Chromosome"/>
</dbReference>
<feature type="transmembrane region" description="Helical" evidence="5">
    <location>
        <begin position="106"/>
        <end position="130"/>
    </location>
</feature>
<dbReference type="PROSITE" id="PS50850">
    <property type="entry name" value="MFS"/>
    <property type="match status" value="1"/>
</dbReference>
<feature type="transmembrane region" description="Helical" evidence="5">
    <location>
        <begin position="82"/>
        <end position="100"/>
    </location>
</feature>
<keyword evidence="10" id="KW-1185">Reference proteome</keyword>
<dbReference type="AlphaFoldDB" id="A0AAD1D1Z3"/>
<accession>A0AAD1D1Z3</accession>
<feature type="transmembrane region" description="Helical" evidence="5">
    <location>
        <begin position="177"/>
        <end position="199"/>
    </location>
</feature>
<dbReference type="EMBL" id="RBWX01000002">
    <property type="protein sequence ID" value="RKS94271.1"/>
    <property type="molecule type" value="Genomic_DNA"/>
</dbReference>
<dbReference type="GO" id="GO:0008643">
    <property type="term" value="P:carbohydrate transport"/>
    <property type="evidence" value="ECO:0007669"/>
    <property type="project" value="InterPro"/>
</dbReference>
<evidence type="ECO:0000259" key="6">
    <source>
        <dbReference type="PROSITE" id="PS50850"/>
    </source>
</evidence>
<dbReference type="GO" id="GO:0005886">
    <property type="term" value="C:plasma membrane"/>
    <property type="evidence" value="ECO:0007669"/>
    <property type="project" value="TreeGrafter"/>
</dbReference>
<comment type="similarity">
    <text evidence="1">Belongs to the sodium:galactoside symporter (TC 2.A.2) family.</text>
</comment>
<evidence type="ECO:0000313" key="9">
    <source>
        <dbReference type="Proteomes" id="UP000275727"/>
    </source>
</evidence>
<dbReference type="SUPFAM" id="SSF103473">
    <property type="entry name" value="MFS general substrate transporter"/>
    <property type="match status" value="1"/>
</dbReference>
<keyword evidence="3 5" id="KW-1133">Transmembrane helix</keyword>
<keyword evidence="4 5" id="KW-0472">Membrane</keyword>
<feature type="transmembrane region" description="Helical" evidence="5">
    <location>
        <begin position="12"/>
        <end position="36"/>
    </location>
</feature>
<feature type="transmembrane region" description="Helical" evidence="5">
    <location>
        <begin position="42"/>
        <end position="61"/>
    </location>
</feature>
<dbReference type="RefSeq" id="WP_160119007.1">
    <property type="nucleotide sequence ID" value="NZ_AP018711.1"/>
</dbReference>
<evidence type="ECO:0000256" key="2">
    <source>
        <dbReference type="ARBA" id="ARBA00022692"/>
    </source>
</evidence>
<protein>
    <submittedName>
        <fullName evidence="8">Na+/melibiose symporter-like transporter</fullName>
    </submittedName>
</protein>
<evidence type="ECO:0000256" key="5">
    <source>
        <dbReference type="SAM" id="Phobius"/>
    </source>
</evidence>
<evidence type="ECO:0000313" key="10">
    <source>
        <dbReference type="Proteomes" id="UP000276029"/>
    </source>
</evidence>
<keyword evidence="2 5" id="KW-0812">Transmembrane</keyword>
<name>A0AAD1D1Z3_SPHMI</name>
<feature type="transmembrane region" description="Helical" evidence="5">
    <location>
        <begin position="297"/>
        <end position="318"/>
    </location>
</feature>
<feature type="transmembrane region" description="Helical" evidence="5">
    <location>
        <begin position="324"/>
        <end position="350"/>
    </location>
</feature>
<feature type="transmembrane region" description="Helical" evidence="5">
    <location>
        <begin position="394"/>
        <end position="414"/>
    </location>
</feature>
<dbReference type="EMBL" id="AP018711">
    <property type="protein sequence ID" value="BBE32377.1"/>
    <property type="molecule type" value="Genomic_DNA"/>
</dbReference>
<dbReference type="PANTHER" id="PTHR11328">
    <property type="entry name" value="MAJOR FACILITATOR SUPERFAMILY DOMAIN-CONTAINING PROTEIN"/>
    <property type="match status" value="1"/>
</dbReference>
<sequence length="421" mass="45214">MSAQGEFKERFVNGYGLGSFATGLYSTVPSVLLLYYCTEILKIAPAAAGLVILVPKLWSLLWDPLVGGWLDRSKRQMAAMKTGAFGLIAVFVALFSTPILSEKMVVLWVACSYFLMTTLYSLFAVPYTAYPALIASHREDRVRLISRRMMFVMLGVFCGAAAAPLIIEAAGGGRFGYSSMATILAAICVLAMTTALASIRSGPPFKETYGVEADLPRETPIALLMQNRKFLWLSISFVLQLSAVGGLMAMIPYIVTIDFARSEGNVGTSLAIMIGVTIISVPIWARIARQLGDRGALQLASLLYAVSSVLIACAFLLLQNWYLFCLSLIVCGFSFAGLQVLPFTAVAHIINDTSRGSGAFLNGVWTSLEKSGLAVGAALGAAALSVFERQEPNISAYFVLVVPTALCILALPLIPKMAVPR</sequence>
<gene>
    <name evidence="8" type="ORF">DFR51_0025</name>
    <name evidence="7" type="ORF">SmB9_00350</name>
</gene>
<evidence type="ECO:0000256" key="1">
    <source>
        <dbReference type="ARBA" id="ARBA00009617"/>
    </source>
</evidence>
<dbReference type="Proteomes" id="UP000276029">
    <property type="component" value="Unassembled WGS sequence"/>
</dbReference>
<dbReference type="InterPro" id="IPR020846">
    <property type="entry name" value="MFS_dom"/>
</dbReference>